<dbReference type="Pfam" id="PF00141">
    <property type="entry name" value="peroxidase"/>
    <property type="match status" value="1"/>
</dbReference>
<keyword evidence="7 16" id="KW-0479">Metal-binding</keyword>
<dbReference type="Gramene" id="EFJ32905">
    <property type="protein sequence ID" value="EFJ32905"/>
    <property type="gene ID" value="SELMODRAFT_230656"/>
</dbReference>
<dbReference type="Gene3D" id="1.10.420.10">
    <property type="entry name" value="Peroxidase, domain 2"/>
    <property type="match status" value="1"/>
</dbReference>
<keyword evidence="5 19" id="KW-0575">Peroxidase</keyword>
<evidence type="ECO:0000256" key="18">
    <source>
        <dbReference type="PIRSR" id="PIRSR600823-5"/>
    </source>
</evidence>
<feature type="binding site" evidence="15">
    <location>
        <position position="145"/>
    </location>
    <ligand>
        <name>substrate</name>
    </ligand>
</feature>
<feature type="disulfide bond" evidence="18">
    <location>
        <begin position="102"/>
        <end position="301"/>
    </location>
</feature>
<dbReference type="EC" id="1.11.1.7" evidence="4 19"/>
<comment type="function">
    <text evidence="19">Removal of H(2)O(2), oxidation of toxic reductants, biosynthesis and degradation of lignin, suberization, auxin catabolism, response to environmental stresses such as wounding, pathogen attack and oxidative stress.</text>
</comment>
<evidence type="ECO:0000313" key="22">
    <source>
        <dbReference type="Proteomes" id="UP000001514"/>
    </source>
</evidence>
<comment type="similarity">
    <text evidence="3">Belongs to the peroxidase family. Ascorbate peroxidase subfamily.</text>
</comment>
<organism evidence="22">
    <name type="scientific">Selaginella moellendorffii</name>
    <name type="common">Spikemoss</name>
    <dbReference type="NCBI Taxonomy" id="88036"/>
    <lineage>
        <taxon>Eukaryota</taxon>
        <taxon>Viridiplantae</taxon>
        <taxon>Streptophyta</taxon>
        <taxon>Embryophyta</taxon>
        <taxon>Tracheophyta</taxon>
        <taxon>Lycopodiopsida</taxon>
        <taxon>Selaginellales</taxon>
        <taxon>Selaginellaceae</taxon>
        <taxon>Selaginella</taxon>
    </lineage>
</organism>
<keyword evidence="19" id="KW-0376">Hydrogen peroxide</keyword>
<evidence type="ECO:0000256" key="9">
    <source>
        <dbReference type="ARBA" id="ARBA00022837"/>
    </source>
</evidence>
<feature type="binding site" evidence="16">
    <location>
        <position position="225"/>
    </location>
    <ligand>
        <name>Ca(2+)</name>
        <dbReference type="ChEBI" id="CHEBI:29108"/>
        <label>2</label>
    </ligand>
</feature>
<feature type="binding site" evidence="16">
    <location>
        <position position="176"/>
    </location>
    <ligand>
        <name>Ca(2+)</name>
        <dbReference type="ChEBI" id="CHEBI:29108"/>
        <label>2</label>
    </ligand>
</feature>
<dbReference type="GO" id="GO:0004601">
    <property type="term" value="F:peroxidase activity"/>
    <property type="evidence" value="ECO:0000318"/>
    <property type="project" value="GO_Central"/>
</dbReference>
<feature type="binding site" evidence="16">
    <location>
        <position position="68"/>
    </location>
    <ligand>
        <name>Ca(2+)</name>
        <dbReference type="ChEBI" id="CHEBI:29108"/>
        <label>1</label>
    </ligand>
</feature>
<dbReference type="CDD" id="cd00693">
    <property type="entry name" value="secretory_peroxidase"/>
    <property type="match status" value="1"/>
</dbReference>
<accession>D8R389</accession>
<dbReference type="HOGENOM" id="CLU_010543_0_1_1"/>
<feature type="binding site" evidence="16">
    <location>
        <position position="54"/>
    </location>
    <ligand>
        <name>Ca(2+)</name>
        <dbReference type="ChEBI" id="CHEBI:29108"/>
        <label>1</label>
    </ligand>
</feature>
<feature type="binding site" evidence="16">
    <location>
        <position position="49"/>
    </location>
    <ligand>
        <name>Ca(2+)</name>
        <dbReference type="ChEBI" id="CHEBI:29108"/>
        <label>1</label>
    </ligand>
</feature>
<keyword evidence="13" id="KW-0325">Glycoprotein</keyword>
<dbReference type="PROSITE" id="PS00436">
    <property type="entry name" value="PEROXIDASE_2"/>
    <property type="match status" value="1"/>
</dbReference>
<comment type="cofactor">
    <cofactor evidence="16 19">
        <name>heme b</name>
        <dbReference type="ChEBI" id="CHEBI:60344"/>
    </cofactor>
    <text evidence="16 19">Binds 1 heme b (iron(II)-protoporphyrin IX) group per subunit.</text>
</comment>
<reference evidence="21 22" key="1">
    <citation type="journal article" date="2011" name="Science">
        <title>The Selaginella genome identifies genetic changes associated with the evolution of vascular plants.</title>
        <authorList>
            <person name="Banks J.A."/>
            <person name="Nishiyama T."/>
            <person name="Hasebe M."/>
            <person name="Bowman J.L."/>
            <person name="Gribskov M."/>
            <person name="dePamphilis C."/>
            <person name="Albert V.A."/>
            <person name="Aono N."/>
            <person name="Aoyama T."/>
            <person name="Ambrose B.A."/>
            <person name="Ashton N.W."/>
            <person name="Axtell M.J."/>
            <person name="Barker E."/>
            <person name="Barker M.S."/>
            <person name="Bennetzen J.L."/>
            <person name="Bonawitz N.D."/>
            <person name="Chapple C."/>
            <person name="Cheng C."/>
            <person name="Correa L.G."/>
            <person name="Dacre M."/>
            <person name="DeBarry J."/>
            <person name="Dreyer I."/>
            <person name="Elias M."/>
            <person name="Engstrom E.M."/>
            <person name="Estelle M."/>
            <person name="Feng L."/>
            <person name="Finet C."/>
            <person name="Floyd S.K."/>
            <person name="Frommer W.B."/>
            <person name="Fujita T."/>
            <person name="Gramzow L."/>
            <person name="Gutensohn M."/>
            <person name="Harholt J."/>
            <person name="Hattori M."/>
            <person name="Heyl A."/>
            <person name="Hirai T."/>
            <person name="Hiwatashi Y."/>
            <person name="Ishikawa M."/>
            <person name="Iwata M."/>
            <person name="Karol K.G."/>
            <person name="Koehler B."/>
            <person name="Kolukisaoglu U."/>
            <person name="Kubo M."/>
            <person name="Kurata T."/>
            <person name="Lalonde S."/>
            <person name="Li K."/>
            <person name="Li Y."/>
            <person name="Litt A."/>
            <person name="Lyons E."/>
            <person name="Manning G."/>
            <person name="Maruyama T."/>
            <person name="Michael T.P."/>
            <person name="Mikami K."/>
            <person name="Miyazaki S."/>
            <person name="Morinaga S."/>
            <person name="Murata T."/>
            <person name="Mueller-Roeber B."/>
            <person name="Nelson D.R."/>
            <person name="Obara M."/>
            <person name="Oguri Y."/>
            <person name="Olmstead R.G."/>
            <person name="Onodera N."/>
            <person name="Petersen B.L."/>
            <person name="Pils B."/>
            <person name="Prigge M."/>
            <person name="Rensing S.A."/>
            <person name="Riano-Pachon D.M."/>
            <person name="Roberts A.W."/>
            <person name="Sato Y."/>
            <person name="Scheller H.V."/>
            <person name="Schulz B."/>
            <person name="Schulz C."/>
            <person name="Shakirov E.V."/>
            <person name="Shibagaki N."/>
            <person name="Shinohara N."/>
            <person name="Shippen D.E."/>
            <person name="Soerensen I."/>
            <person name="Sotooka R."/>
            <person name="Sugimoto N."/>
            <person name="Sugita M."/>
            <person name="Sumikawa N."/>
            <person name="Tanurdzic M."/>
            <person name="Theissen G."/>
            <person name="Ulvskov P."/>
            <person name="Wakazuki S."/>
            <person name="Weng J.K."/>
            <person name="Willats W.W."/>
            <person name="Wipf D."/>
            <person name="Wolf P.G."/>
            <person name="Yang L."/>
            <person name="Zimmer A.D."/>
            <person name="Zhu Q."/>
            <person name="Mitros T."/>
            <person name="Hellsten U."/>
            <person name="Loque D."/>
            <person name="Otillar R."/>
            <person name="Salamov A."/>
            <person name="Schmutz J."/>
            <person name="Shapiro H."/>
            <person name="Lindquist E."/>
            <person name="Lucas S."/>
            <person name="Rokhsar D."/>
            <person name="Grigoriev I.V."/>
        </authorList>
    </citation>
    <scope>NUCLEOTIDE SEQUENCE [LARGE SCALE GENOMIC DNA]</scope>
</reference>
<dbReference type="OMA" id="QICPANN"/>
<feature type="disulfide bond" evidence="18">
    <location>
        <begin position="182"/>
        <end position="209"/>
    </location>
</feature>
<dbReference type="GO" id="GO:0006950">
    <property type="term" value="P:response to stress"/>
    <property type="evidence" value="ECO:0000318"/>
    <property type="project" value="GO_Central"/>
</dbReference>
<keyword evidence="8" id="KW-0732">Signal</keyword>
<evidence type="ECO:0000256" key="15">
    <source>
        <dbReference type="PIRSR" id="PIRSR600823-2"/>
    </source>
</evidence>
<feature type="binding site" evidence="16">
    <location>
        <position position="52"/>
    </location>
    <ligand>
        <name>Ca(2+)</name>
        <dbReference type="ChEBI" id="CHEBI:29108"/>
        <label>1</label>
    </ligand>
</feature>
<dbReference type="GO" id="GO:0042744">
    <property type="term" value="P:hydrogen peroxide catabolic process"/>
    <property type="evidence" value="ECO:0007669"/>
    <property type="project" value="UniProtKB-KW"/>
</dbReference>
<feature type="binding site" description="axial binding residue" evidence="16">
    <location>
        <position position="175"/>
    </location>
    <ligand>
        <name>heme b</name>
        <dbReference type="ChEBI" id="CHEBI:60344"/>
    </ligand>
    <ligandPart>
        <name>Fe</name>
        <dbReference type="ChEBI" id="CHEBI:18248"/>
    </ligandPart>
</feature>
<dbReference type="AlphaFoldDB" id="D8R389"/>
<feature type="active site" description="Proton acceptor" evidence="14">
    <location>
        <position position="48"/>
    </location>
</feature>
<feature type="disulfide bond" evidence="18">
    <location>
        <begin position="17"/>
        <end position="96"/>
    </location>
</feature>
<evidence type="ECO:0000256" key="13">
    <source>
        <dbReference type="ARBA" id="ARBA00023180"/>
    </source>
</evidence>
<dbReference type="InParanoid" id="D8R389"/>
<dbReference type="KEGG" id="smo:SELMODRAFT_230656"/>
<dbReference type="GO" id="GO:0006979">
    <property type="term" value="P:response to oxidative stress"/>
    <property type="evidence" value="ECO:0007669"/>
    <property type="project" value="UniProtKB-UniRule"/>
</dbReference>
<evidence type="ECO:0000256" key="17">
    <source>
        <dbReference type="PIRSR" id="PIRSR600823-4"/>
    </source>
</evidence>
<evidence type="ECO:0000256" key="14">
    <source>
        <dbReference type="PIRSR" id="PIRSR600823-1"/>
    </source>
</evidence>
<feature type="disulfide bond" evidence="18">
    <location>
        <begin position="50"/>
        <end position="53"/>
    </location>
</feature>
<dbReference type="STRING" id="88036.D8R389"/>
<evidence type="ECO:0000256" key="4">
    <source>
        <dbReference type="ARBA" id="ARBA00012313"/>
    </source>
</evidence>
<dbReference type="PROSITE" id="PS50873">
    <property type="entry name" value="PEROXIDASE_4"/>
    <property type="match status" value="1"/>
</dbReference>
<feature type="domain" description="Plant heme peroxidase family profile" evidence="20">
    <location>
        <begin position="7"/>
        <end position="305"/>
    </location>
</feature>
<dbReference type="PRINTS" id="PR00461">
    <property type="entry name" value="PLPEROXIDASE"/>
</dbReference>
<dbReference type="InterPro" id="IPR010255">
    <property type="entry name" value="Haem_peroxidase_sf"/>
</dbReference>
<comment type="subcellular location">
    <subcellularLocation>
        <location evidence="2 19">Secreted</location>
    </subcellularLocation>
</comment>
<keyword evidence="11 16" id="KW-0408">Iron</keyword>
<dbReference type="SUPFAM" id="SSF48113">
    <property type="entry name" value="Heme-dependent peroxidases"/>
    <property type="match status" value="1"/>
</dbReference>
<evidence type="ECO:0000256" key="19">
    <source>
        <dbReference type="RuleBase" id="RU362060"/>
    </source>
</evidence>
<keyword evidence="19" id="KW-0964">Secreted</keyword>
<dbReference type="InterPro" id="IPR019793">
    <property type="entry name" value="Peroxidases_heam-ligand_BS"/>
</dbReference>
<keyword evidence="12 18" id="KW-1015">Disulfide bond</keyword>
<dbReference type="GO" id="GO:0046872">
    <property type="term" value="F:metal ion binding"/>
    <property type="evidence" value="ECO:0007669"/>
    <property type="project" value="UniProtKB-UniRule"/>
</dbReference>
<feature type="site" description="Transition state stabilizer" evidence="17">
    <location>
        <position position="44"/>
    </location>
</feature>
<feature type="binding site" evidence="16">
    <location>
        <position position="228"/>
    </location>
    <ligand>
        <name>Ca(2+)</name>
        <dbReference type="ChEBI" id="CHEBI:29108"/>
        <label>2</label>
    </ligand>
</feature>
<dbReference type="PANTHER" id="PTHR31517">
    <property type="match status" value="1"/>
</dbReference>
<feature type="binding site" evidence="16">
    <location>
        <position position="233"/>
    </location>
    <ligand>
        <name>Ca(2+)</name>
        <dbReference type="ChEBI" id="CHEBI:29108"/>
        <label>2</label>
    </ligand>
</feature>
<protein>
    <recommendedName>
        <fullName evidence="4 19">Peroxidase</fullName>
        <ecNumber evidence="4 19">1.11.1.7</ecNumber>
    </recommendedName>
</protein>
<evidence type="ECO:0000256" key="2">
    <source>
        <dbReference type="ARBA" id="ARBA00004613"/>
    </source>
</evidence>
<dbReference type="GO" id="GO:0020037">
    <property type="term" value="F:heme binding"/>
    <property type="evidence" value="ECO:0007669"/>
    <property type="project" value="UniProtKB-UniRule"/>
</dbReference>
<dbReference type="InterPro" id="IPR033905">
    <property type="entry name" value="Secretory_peroxidase"/>
</dbReference>
<keyword evidence="6 19" id="KW-0349">Heme</keyword>
<sequence length="313" mass="34130">MMRQGPALNYSYYAKTCPRAESIVSSSIRTFLRRDRSEVAGLLRIFFHDCFGCDASVLLMGLNGKESEQQAVPNLTLRPKSLQAITDIKARLEKACPGTVSCADIIALATRDAVNEAGGPWFPLPTGRKDSKSFASVQETLNNLPPPSFNASELLESFQSKGLNATDLVALSGAHTVGKAHCPTFSGRLRPSLDPDLDINFAQKLAATCREGDDDFATSNSTDLDSSTPNRFDNAYYRNLLGKKGLLTSDQQLFVDNRTSSLVEAFARSQRSFFSQFAASFVKLSKIQVLTGSEGEVRINCSVANPSRMLYDA</sequence>
<comment type="catalytic activity">
    <reaction evidence="1 19">
        <text>2 a phenolic donor + H2O2 = 2 a phenolic radical donor + 2 H2O</text>
        <dbReference type="Rhea" id="RHEA:56136"/>
        <dbReference type="ChEBI" id="CHEBI:15377"/>
        <dbReference type="ChEBI" id="CHEBI:16240"/>
        <dbReference type="ChEBI" id="CHEBI:139520"/>
        <dbReference type="ChEBI" id="CHEBI:139521"/>
        <dbReference type="EC" id="1.11.1.7"/>
    </reaction>
</comment>
<evidence type="ECO:0000256" key="12">
    <source>
        <dbReference type="ARBA" id="ARBA00023157"/>
    </source>
</evidence>
<proteinExistence type="inferred from homology"/>
<keyword evidence="9 16" id="KW-0106">Calcium</keyword>
<dbReference type="Proteomes" id="UP000001514">
    <property type="component" value="Unassembled WGS sequence"/>
</dbReference>
<evidence type="ECO:0000256" key="5">
    <source>
        <dbReference type="ARBA" id="ARBA00022559"/>
    </source>
</evidence>
<dbReference type="InterPro" id="IPR019794">
    <property type="entry name" value="Peroxidases_AS"/>
</dbReference>
<evidence type="ECO:0000256" key="8">
    <source>
        <dbReference type="ARBA" id="ARBA00022729"/>
    </source>
</evidence>
<keyword evidence="10 19" id="KW-0560">Oxidoreductase</keyword>
<dbReference type="PANTHER" id="PTHR31517:SF48">
    <property type="entry name" value="PEROXIDASE 16-RELATED"/>
    <property type="match status" value="1"/>
</dbReference>
<gene>
    <name evidence="21" type="ORF">SELMODRAFT_230656</name>
</gene>
<evidence type="ECO:0000256" key="6">
    <source>
        <dbReference type="ARBA" id="ARBA00022617"/>
    </source>
</evidence>
<dbReference type="GO" id="GO:0140825">
    <property type="term" value="F:lactoperoxidase activity"/>
    <property type="evidence" value="ECO:0007669"/>
    <property type="project" value="UniProtKB-EC"/>
</dbReference>
<evidence type="ECO:0000256" key="10">
    <source>
        <dbReference type="ARBA" id="ARBA00023002"/>
    </source>
</evidence>
<dbReference type="Gene3D" id="1.10.520.10">
    <property type="match status" value="1"/>
</dbReference>
<evidence type="ECO:0000256" key="1">
    <source>
        <dbReference type="ARBA" id="ARBA00000189"/>
    </source>
</evidence>
<dbReference type="PRINTS" id="PR00458">
    <property type="entry name" value="PEROXIDASE"/>
</dbReference>
<evidence type="ECO:0000259" key="20">
    <source>
        <dbReference type="PROSITE" id="PS50873"/>
    </source>
</evidence>
<evidence type="ECO:0000256" key="7">
    <source>
        <dbReference type="ARBA" id="ARBA00022723"/>
    </source>
</evidence>
<dbReference type="eggNOG" id="ENOG502QT8W">
    <property type="taxonomic scope" value="Eukaryota"/>
</dbReference>
<evidence type="ECO:0000256" key="3">
    <source>
        <dbReference type="ARBA" id="ARBA00006873"/>
    </source>
</evidence>
<dbReference type="FunFam" id="1.10.420.10:FF:000006">
    <property type="entry name" value="Peroxidase"/>
    <property type="match status" value="1"/>
</dbReference>
<dbReference type="GO" id="GO:0009505">
    <property type="term" value="C:plant-type cell wall"/>
    <property type="evidence" value="ECO:0000318"/>
    <property type="project" value="GO_Central"/>
</dbReference>
<dbReference type="PROSITE" id="PS00435">
    <property type="entry name" value="PEROXIDASE_1"/>
    <property type="match status" value="1"/>
</dbReference>
<dbReference type="InterPro" id="IPR000823">
    <property type="entry name" value="Peroxidase_pln"/>
</dbReference>
<dbReference type="GO" id="GO:0005576">
    <property type="term" value="C:extracellular region"/>
    <property type="evidence" value="ECO:0007669"/>
    <property type="project" value="UniProtKB-SubCell"/>
</dbReference>
<keyword evidence="22" id="KW-1185">Reference proteome</keyword>
<dbReference type="EMBL" id="GL377571">
    <property type="protein sequence ID" value="EFJ32905.1"/>
    <property type="molecule type" value="Genomic_DNA"/>
</dbReference>
<dbReference type="FunFam" id="1.10.520.10:FF:000009">
    <property type="entry name" value="Peroxidase"/>
    <property type="match status" value="1"/>
</dbReference>
<comment type="similarity">
    <text evidence="19">Belongs to the peroxidase family. Classical plant (class III) peroxidase subfamily.</text>
</comment>
<feature type="binding site" evidence="16">
    <location>
        <position position="56"/>
    </location>
    <ligand>
        <name>Ca(2+)</name>
        <dbReference type="ChEBI" id="CHEBI:29108"/>
        <label>1</label>
    </ligand>
</feature>
<name>D8R389_SELML</name>
<evidence type="ECO:0000256" key="16">
    <source>
        <dbReference type="PIRSR" id="PIRSR600823-3"/>
    </source>
</evidence>
<evidence type="ECO:0000313" key="21">
    <source>
        <dbReference type="EMBL" id="EFJ32905.1"/>
    </source>
</evidence>
<dbReference type="FunCoup" id="D8R389">
    <property type="interactions" value="1397"/>
</dbReference>
<evidence type="ECO:0000256" key="11">
    <source>
        <dbReference type="ARBA" id="ARBA00023004"/>
    </source>
</evidence>
<dbReference type="InterPro" id="IPR002016">
    <property type="entry name" value="Haem_peroxidase"/>
</dbReference>
<comment type="cofactor">
    <cofactor evidence="16 19">
        <name>Ca(2+)</name>
        <dbReference type="ChEBI" id="CHEBI:29108"/>
    </cofactor>
    <text evidence="16 19">Binds 2 calcium ions per subunit.</text>
</comment>